<dbReference type="AlphaFoldDB" id="A0A5B0Q1W2"/>
<protein>
    <submittedName>
        <fullName evidence="2">Uncharacterized protein</fullName>
    </submittedName>
</protein>
<evidence type="ECO:0000256" key="1">
    <source>
        <dbReference type="SAM" id="MobiDB-lite"/>
    </source>
</evidence>
<evidence type="ECO:0000313" key="2">
    <source>
        <dbReference type="EMBL" id="KAA1106954.1"/>
    </source>
</evidence>
<accession>A0A5B0Q1W2</accession>
<dbReference type="EMBL" id="VDEP01000308">
    <property type="protein sequence ID" value="KAA1106954.1"/>
    <property type="molecule type" value="Genomic_DNA"/>
</dbReference>
<comment type="caution">
    <text evidence="2">The sequence shown here is derived from an EMBL/GenBank/DDBJ whole genome shotgun (WGS) entry which is preliminary data.</text>
</comment>
<dbReference type="Proteomes" id="UP000325313">
    <property type="component" value="Unassembled WGS sequence"/>
</dbReference>
<sequence length="75" mass="8365">MHSQSPPGGQQPVASLPLDEDQITSHTHAMPVWLLHTTRQTQQKIYYSHSNQQTEEDRIGGLVSGIERMENLGNG</sequence>
<organism evidence="2 3">
    <name type="scientific">Puccinia graminis f. sp. tritici</name>
    <dbReference type="NCBI Taxonomy" id="56615"/>
    <lineage>
        <taxon>Eukaryota</taxon>
        <taxon>Fungi</taxon>
        <taxon>Dikarya</taxon>
        <taxon>Basidiomycota</taxon>
        <taxon>Pucciniomycotina</taxon>
        <taxon>Pucciniomycetes</taxon>
        <taxon>Pucciniales</taxon>
        <taxon>Pucciniaceae</taxon>
        <taxon>Puccinia</taxon>
    </lineage>
</organism>
<name>A0A5B0Q1W2_PUCGR</name>
<gene>
    <name evidence="2" type="ORF">PGTUg99_015829</name>
</gene>
<reference evidence="2 3" key="1">
    <citation type="submission" date="2019-05" db="EMBL/GenBank/DDBJ databases">
        <title>Emergence of the Ug99 lineage of the wheat stem rust pathogen through somatic hybridization.</title>
        <authorList>
            <person name="Li F."/>
            <person name="Upadhyaya N.M."/>
            <person name="Sperschneider J."/>
            <person name="Matny O."/>
            <person name="Nguyen-Phuc H."/>
            <person name="Mago R."/>
            <person name="Raley C."/>
            <person name="Miller M.E."/>
            <person name="Silverstein K.A.T."/>
            <person name="Henningsen E."/>
            <person name="Hirsch C.D."/>
            <person name="Visser B."/>
            <person name="Pretorius Z.A."/>
            <person name="Steffenson B.J."/>
            <person name="Schwessinger B."/>
            <person name="Dodds P.N."/>
            <person name="Figueroa M."/>
        </authorList>
    </citation>
    <scope>NUCLEOTIDE SEQUENCE [LARGE SCALE GENOMIC DNA]</scope>
    <source>
        <strain evidence="2 3">Ug99</strain>
    </source>
</reference>
<evidence type="ECO:0000313" key="3">
    <source>
        <dbReference type="Proteomes" id="UP000325313"/>
    </source>
</evidence>
<feature type="region of interest" description="Disordered" evidence="1">
    <location>
        <begin position="1"/>
        <end position="23"/>
    </location>
</feature>
<proteinExistence type="predicted"/>